<dbReference type="Proteomes" id="UP000065822">
    <property type="component" value="Chromosome"/>
</dbReference>
<protein>
    <recommendedName>
        <fullName evidence="1">PIN domain-containing protein</fullName>
    </recommendedName>
</protein>
<reference evidence="3 5" key="2">
    <citation type="submission" date="2017-06" db="EMBL/GenBank/DDBJ databases">
        <authorList>
            <consortium name="Pathogen Informatics"/>
        </authorList>
    </citation>
    <scope>NUCLEOTIDE SEQUENCE [LARGE SCALE GENOMIC DNA]</scope>
    <source>
        <strain evidence="3 5">NCTC12947</strain>
    </source>
</reference>
<dbReference type="RefSeq" id="WP_066429542.1">
    <property type="nucleotide sequence ID" value="NZ_CP014227.1"/>
</dbReference>
<dbReference type="EMBL" id="CP014227">
    <property type="protein sequence ID" value="AMD85263.1"/>
    <property type="molecule type" value="Genomic_DNA"/>
</dbReference>
<dbReference type="InterPro" id="IPR002716">
    <property type="entry name" value="PIN_dom"/>
</dbReference>
<dbReference type="AlphaFoldDB" id="A0AAX2GX54"/>
<evidence type="ECO:0000313" key="3">
    <source>
        <dbReference type="EMBL" id="SNV03791.1"/>
    </source>
</evidence>
<evidence type="ECO:0000313" key="2">
    <source>
        <dbReference type="EMBL" id="AMD85263.1"/>
    </source>
</evidence>
<dbReference type="KEGG" id="chg:AXF12_06910"/>
<proteinExistence type="predicted"/>
<dbReference type="Pfam" id="PF10130">
    <property type="entry name" value="PIN_2"/>
    <property type="match status" value="1"/>
</dbReference>
<sequence length="71" mass="8495">MRIVPEELYQKSYDIVKDIDEYDLYFLALHFQTGHKIWTGDKKLRKGLKAKGLFICVSTEELKAKRYKKKQ</sequence>
<reference evidence="2 4" key="1">
    <citation type="submission" date="2016-02" db="EMBL/GenBank/DDBJ databases">
        <authorList>
            <person name="Holder M.E."/>
            <person name="Ajami N.J."/>
            <person name="Petrosino J.F."/>
        </authorList>
    </citation>
    <scope>NUCLEOTIDE SEQUENCE [LARGE SCALE GENOMIC DNA]</scope>
    <source>
        <strain evidence="2 4">CCUG 32990</strain>
    </source>
</reference>
<organism evidence="3 5">
    <name type="scientific">Capnocytophaga haemolytica</name>
    <dbReference type="NCBI Taxonomy" id="45243"/>
    <lineage>
        <taxon>Bacteria</taxon>
        <taxon>Pseudomonadati</taxon>
        <taxon>Bacteroidota</taxon>
        <taxon>Flavobacteriia</taxon>
        <taxon>Flavobacteriales</taxon>
        <taxon>Flavobacteriaceae</taxon>
        <taxon>Capnocytophaga</taxon>
    </lineage>
</organism>
<evidence type="ECO:0000313" key="5">
    <source>
        <dbReference type="Proteomes" id="UP000215539"/>
    </source>
</evidence>
<keyword evidence="4" id="KW-1185">Reference proteome</keyword>
<gene>
    <name evidence="2" type="ORF">AXF12_06910</name>
    <name evidence="3" type="ORF">SAMEA44541418_00321</name>
</gene>
<evidence type="ECO:0000313" key="4">
    <source>
        <dbReference type="Proteomes" id="UP000065822"/>
    </source>
</evidence>
<name>A0AAX2GX54_9FLAO</name>
<dbReference type="SUPFAM" id="SSF88723">
    <property type="entry name" value="PIN domain-like"/>
    <property type="match status" value="1"/>
</dbReference>
<dbReference type="EMBL" id="LT906449">
    <property type="protein sequence ID" value="SNV03791.1"/>
    <property type="molecule type" value="Genomic_DNA"/>
</dbReference>
<evidence type="ECO:0000259" key="1">
    <source>
        <dbReference type="Pfam" id="PF10130"/>
    </source>
</evidence>
<dbReference type="InterPro" id="IPR029060">
    <property type="entry name" value="PIN-like_dom_sf"/>
</dbReference>
<dbReference type="Proteomes" id="UP000215539">
    <property type="component" value="Chromosome 1"/>
</dbReference>
<feature type="domain" description="PIN" evidence="1">
    <location>
        <begin position="5"/>
        <end position="51"/>
    </location>
</feature>
<accession>A0AAX2GX54</accession>